<dbReference type="PANTHER" id="PTHR47129">
    <property type="entry name" value="QUINONE OXIDOREDUCTASE 2"/>
    <property type="match status" value="1"/>
</dbReference>
<sequence length="283" mass="29015">MTIAVFGATGQLGAHIIDSLIARGTDAGTIRALGRNTERLAELAAKGVETAQVDLDDAAAVAPALEGAETVVLVSTSVPGQRMPQHTNAINGAKGAGVQHLVYTSLLRADTSELALAAEHVATDQLIAESGIPATILRNGWYTENHQRDFEIGRSGTIANSVGDAKLATASRADYAEAAAVVAADASHAGKTYELAGDDAWTFADFAAVEADVLGQPVAYQAISADEDRAQLLAAGLDEGSAGFVAGMNQAIAGGALDSSSRELSQLIGRPTTPLRDVLAAWV</sequence>
<dbReference type="InterPro" id="IPR036291">
    <property type="entry name" value="NAD(P)-bd_dom_sf"/>
</dbReference>
<evidence type="ECO:0000313" key="2">
    <source>
        <dbReference type="EMBL" id="UQN14136.1"/>
    </source>
</evidence>
<dbReference type="EMBL" id="CP097160">
    <property type="protein sequence ID" value="UQN14136.1"/>
    <property type="molecule type" value="Genomic_DNA"/>
</dbReference>
<dbReference type="InterPro" id="IPR052718">
    <property type="entry name" value="NmrA-type_oxidoreductase"/>
</dbReference>
<dbReference type="InterPro" id="IPR008030">
    <property type="entry name" value="NmrA-like"/>
</dbReference>
<reference evidence="2" key="1">
    <citation type="submission" date="2022-05" db="EMBL/GenBank/DDBJ databases">
        <title>Complete genome sequence of toluene-degrading Gulosibacter sediminis strain ACHW.36C.</title>
        <authorList>
            <person name="Wai A.C."/>
            <person name="Lai G.K."/>
            <person name="Griffin S.D."/>
            <person name="Leung F.C."/>
        </authorList>
    </citation>
    <scope>NUCLEOTIDE SEQUENCE [LARGE SCALE GENOMIC DNA]</scope>
    <source>
        <strain evidence="2">ACHW.36C</strain>
    </source>
</reference>
<protein>
    <submittedName>
        <fullName evidence="2">NmrA family NAD(P)-binding protein</fullName>
    </submittedName>
</protein>
<accession>A0ABY4MUN4</accession>
<dbReference type="Gene3D" id="3.90.25.10">
    <property type="entry name" value="UDP-galactose 4-epimerase, domain 1"/>
    <property type="match status" value="1"/>
</dbReference>
<dbReference type="PANTHER" id="PTHR47129:SF1">
    <property type="entry name" value="NMRA-LIKE DOMAIN-CONTAINING PROTEIN"/>
    <property type="match status" value="1"/>
</dbReference>
<gene>
    <name evidence="2" type="ORF">M3M28_08725</name>
</gene>
<proteinExistence type="predicted"/>
<evidence type="ECO:0000259" key="1">
    <source>
        <dbReference type="Pfam" id="PF05368"/>
    </source>
</evidence>
<feature type="domain" description="NmrA-like" evidence="1">
    <location>
        <begin position="2"/>
        <end position="232"/>
    </location>
</feature>
<dbReference type="Gene3D" id="3.40.50.720">
    <property type="entry name" value="NAD(P)-binding Rossmann-like Domain"/>
    <property type="match status" value="1"/>
</dbReference>
<dbReference type="SUPFAM" id="SSF51735">
    <property type="entry name" value="NAD(P)-binding Rossmann-fold domains"/>
    <property type="match status" value="1"/>
</dbReference>
<organism evidence="2">
    <name type="scientific">Gulosibacter sediminis</name>
    <dbReference type="NCBI Taxonomy" id="1729695"/>
    <lineage>
        <taxon>Bacteria</taxon>
        <taxon>Bacillati</taxon>
        <taxon>Actinomycetota</taxon>
        <taxon>Actinomycetes</taxon>
        <taxon>Micrococcales</taxon>
        <taxon>Microbacteriaceae</taxon>
        <taxon>Gulosibacter</taxon>
    </lineage>
</organism>
<name>A0ABY4MUN4_9MICO</name>
<dbReference type="Pfam" id="PF05368">
    <property type="entry name" value="NmrA"/>
    <property type="match status" value="1"/>
</dbReference>